<dbReference type="SUPFAM" id="SSF50249">
    <property type="entry name" value="Nucleic acid-binding proteins"/>
    <property type="match status" value="2"/>
</dbReference>
<evidence type="ECO:0000256" key="9">
    <source>
        <dbReference type="RuleBase" id="RU004389"/>
    </source>
</evidence>
<dbReference type="PANTHER" id="PTHR30053">
    <property type="entry name" value="ELONGATION FACTOR P"/>
    <property type="match status" value="1"/>
</dbReference>
<dbReference type="InterPro" id="IPR013185">
    <property type="entry name" value="Transl_elong_KOW-like"/>
</dbReference>
<dbReference type="FunFam" id="2.40.50.140:FF:000009">
    <property type="entry name" value="Elongation factor P"/>
    <property type="match status" value="1"/>
</dbReference>
<dbReference type="AlphaFoldDB" id="A0A059G6P9"/>
<evidence type="ECO:0000259" key="11">
    <source>
        <dbReference type="SMART" id="SM01185"/>
    </source>
</evidence>
<evidence type="ECO:0000256" key="6">
    <source>
        <dbReference type="ARBA" id="ARBA00022917"/>
    </source>
</evidence>
<dbReference type="InterPro" id="IPR020599">
    <property type="entry name" value="Transl_elong_fac_P/YeiP"/>
</dbReference>
<dbReference type="InterPro" id="IPR008991">
    <property type="entry name" value="Translation_prot_SH3-like_sf"/>
</dbReference>
<dbReference type="EMBL" id="ARYL01000017">
    <property type="protein sequence ID" value="KDA02163.1"/>
    <property type="molecule type" value="Genomic_DNA"/>
</dbReference>
<keyword evidence="4 7" id="KW-0963">Cytoplasm</keyword>
<keyword evidence="13" id="KW-1185">Reference proteome</keyword>
<evidence type="ECO:0000256" key="8">
    <source>
        <dbReference type="NCBIfam" id="TIGR00038"/>
    </source>
</evidence>
<dbReference type="InterPro" id="IPR015365">
    <property type="entry name" value="Elong-fact-P_C"/>
</dbReference>
<dbReference type="Pfam" id="PF01132">
    <property type="entry name" value="EFP"/>
    <property type="match status" value="1"/>
</dbReference>
<evidence type="ECO:0000256" key="5">
    <source>
        <dbReference type="ARBA" id="ARBA00022768"/>
    </source>
</evidence>
<comment type="function">
    <text evidence="7">Involved in peptide bond synthesis. Stimulates efficient translation and peptide-bond synthesis on native or reconstituted 70S ribosomes in vitro. Probably functions indirectly by altering the affinity of the ribosome for aminoacyl-tRNA, thus increasing their reactivity as acceptors for peptidyl transferase.</text>
</comment>
<dbReference type="SUPFAM" id="SSF50104">
    <property type="entry name" value="Translation proteins SH3-like domain"/>
    <property type="match status" value="1"/>
</dbReference>
<dbReference type="InterPro" id="IPR013852">
    <property type="entry name" value="Transl_elong_P/YeiP_CS"/>
</dbReference>
<dbReference type="PANTHER" id="PTHR30053:SF14">
    <property type="entry name" value="TRANSLATION ELONGATION FACTOR KOW-LIKE DOMAIN-CONTAINING PROTEIN"/>
    <property type="match status" value="1"/>
</dbReference>
<accession>A0A059G6P9</accession>
<name>A0A059G6P9_9PROT</name>
<dbReference type="Gene3D" id="2.30.30.30">
    <property type="match status" value="1"/>
</dbReference>
<dbReference type="InterPro" id="IPR012340">
    <property type="entry name" value="NA-bd_OB-fold"/>
</dbReference>
<evidence type="ECO:0000259" key="10">
    <source>
        <dbReference type="SMART" id="SM00841"/>
    </source>
</evidence>
<proteinExistence type="inferred from homology"/>
<gene>
    <name evidence="7" type="primary">efp</name>
    <name evidence="12" type="ORF">HOC_12287</name>
</gene>
<comment type="subcellular location">
    <subcellularLocation>
        <location evidence="1 7">Cytoplasm</location>
    </subcellularLocation>
</comment>
<comment type="caution">
    <text evidence="12">The sequence shown here is derived from an EMBL/GenBank/DDBJ whole genome shotgun (WGS) entry which is preliminary data.</text>
</comment>
<keyword evidence="6 7" id="KW-0648">Protein biosynthesis</keyword>
<comment type="pathway">
    <text evidence="2 7">Protein biosynthesis; polypeptide chain elongation.</text>
</comment>
<dbReference type="GO" id="GO:0003746">
    <property type="term" value="F:translation elongation factor activity"/>
    <property type="evidence" value="ECO:0007669"/>
    <property type="project" value="UniProtKB-UniRule"/>
</dbReference>
<dbReference type="Gene3D" id="2.40.50.140">
    <property type="entry name" value="Nucleic acid-binding proteins"/>
    <property type="match status" value="2"/>
</dbReference>
<dbReference type="Pfam" id="PF09285">
    <property type="entry name" value="Elong-fact-P_C"/>
    <property type="match status" value="1"/>
</dbReference>
<evidence type="ECO:0000256" key="1">
    <source>
        <dbReference type="ARBA" id="ARBA00004496"/>
    </source>
</evidence>
<evidence type="ECO:0000256" key="3">
    <source>
        <dbReference type="ARBA" id="ARBA00009479"/>
    </source>
</evidence>
<dbReference type="NCBIfam" id="NF001810">
    <property type="entry name" value="PRK00529.1"/>
    <property type="match status" value="1"/>
</dbReference>
<organism evidence="12 13">
    <name type="scientific">Hyphomonas oceanitis SCH89</name>
    <dbReference type="NCBI Taxonomy" id="1280953"/>
    <lineage>
        <taxon>Bacteria</taxon>
        <taxon>Pseudomonadati</taxon>
        <taxon>Pseudomonadota</taxon>
        <taxon>Alphaproteobacteria</taxon>
        <taxon>Hyphomonadales</taxon>
        <taxon>Hyphomonadaceae</taxon>
        <taxon>Hyphomonas</taxon>
    </lineage>
</organism>
<dbReference type="eggNOG" id="COG0231">
    <property type="taxonomic scope" value="Bacteria"/>
</dbReference>
<keyword evidence="5 7" id="KW-0251">Elongation factor</keyword>
<dbReference type="PATRIC" id="fig|1280953.3.peg.2477"/>
<feature type="domain" description="Elongation factor P C-terminal" evidence="10">
    <location>
        <begin position="131"/>
        <end position="186"/>
    </location>
</feature>
<dbReference type="HAMAP" id="MF_00141">
    <property type="entry name" value="EF_P"/>
    <property type="match status" value="1"/>
</dbReference>
<evidence type="ECO:0000256" key="7">
    <source>
        <dbReference type="HAMAP-Rule" id="MF_00141"/>
    </source>
</evidence>
<dbReference type="GO" id="GO:0005829">
    <property type="term" value="C:cytosol"/>
    <property type="evidence" value="ECO:0007669"/>
    <property type="project" value="UniProtKB-ARBA"/>
</dbReference>
<sequence>MAKINGNEIKPGNVIEYEGTVWRAIKTMAVKPGKGGAFNQVELRNLFNGSKSNTRFRSSETVERVRLEQKDFQYLFADDNAFTFMDTETYEQIMIERDFIGDQGAFLQDGMMVTIEFYGERPIGVALPEQVIIEILETEPVVKGQTAANSFKPAMCEGGIRVLVPPFVGVGERIVVQTADSTYLRRAD</sequence>
<evidence type="ECO:0000313" key="12">
    <source>
        <dbReference type="EMBL" id="KDA02163.1"/>
    </source>
</evidence>
<dbReference type="CDD" id="cd05794">
    <property type="entry name" value="S1_EF-P_repeat_2"/>
    <property type="match status" value="1"/>
</dbReference>
<dbReference type="SMART" id="SM01185">
    <property type="entry name" value="EFP"/>
    <property type="match status" value="1"/>
</dbReference>
<dbReference type="InterPro" id="IPR014722">
    <property type="entry name" value="Rib_uL2_dom2"/>
</dbReference>
<dbReference type="InterPro" id="IPR011768">
    <property type="entry name" value="Transl_elongation_fac_P"/>
</dbReference>
<dbReference type="Proteomes" id="UP000024942">
    <property type="component" value="Unassembled WGS sequence"/>
</dbReference>
<dbReference type="PROSITE" id="PS01275">
    <property type="entry name" value="EFP"/>
    <property type="match status" value="1"/>
</dbReference>
<dbReference type="FunFam" id="2.40.50.140:FF:000004">
    <property type="entry name" value="Elongation factor P"/>
    <property type="match status" value="1"/>
</dbReference>
<dbReference type="OrthoDB" id="9801844at2"/>
<evidence type="ECO:0000256" key="4">
    <source>
        <dbReference type="ARBA" id="ARBA00022490"/>
    </source>
</evidence>
<feature type="domain" description="Translation elongation factor P/YeiP central" evidence="11">
    <location>
        <begin position="69"/>
        <end position="123"/>
    </location>
</feature>
<dbReference type="UniPathway" id="UPA00345"/>
<dbReference type="NCBIfam" id="TIGR00038">
    <property type="entry name" value="efp"/>
    <property type="match status" value="1"/>
</dbReference>
<evidence type="ECO:0000256" key="2">
    <source>
        <dbReference type="ARBA" id="ARBA00004815"/>
    </source>
</evidence>
<comment type="similarity">
    <text evidence="3 7 9">Belongs to the elongation factor P family.</text>
</comment>
<reference evidence="12 13" key="1">
    <citation type="journal article" date="2014" name="Antonie Van Leeuwenhoek">
        <title>Hyphomonas beringensis sp. nov. and Hyphomonas chukchiensis sp. nov., isolated from surface seawater of the Bering Sea and Chukchi Sea.</title>
        <authorList>
            <person name="Li C."/>
            <person name="Lai Q."/>
            <person name="Li G."/>
            <person name="Dong C."/>
            <person name="Wang J."/>
            <person name="Liao Y."/>
            <person name="Shao Z."/>
        </authorList>
    </citation>
    <scope>NUCLEOTIDE SEQUENCE [LARGE SCALE GENOMIC DNA]</scope>
    <source>
        <strain evidence="12 13">SCH89</strain>
    </source>
</reference>
<dbReference type="Pfam" id="PF08207">
    <property type="entry name" value="EFP_N"/>
    <property type="match status" value="1"/>
</dbReference>
<dbReference type="PIRSF" id="PIRSF005901">
    <property type="entry name" value="EF-P"/>
    <property type="match status" value="1"/>
</dbReference>
<dbReference type="STRING" id="1280953.HOC_12287"/>
<dbReference type="CDD" id="cd04470">
    <property type="entry name" value="S1_EF-P_repeat_1"/>
    <property type="match status" value="1"/>
</dbReference>
<dbReference type="InterPro" id="IPR001059">
    <property type="entry name" value="Transl_elong_P/YeiP_cen"/>
</dbReference>
<dbReference type="FunFam" id="2.30.30.30:FF:000003">
    <property type="entry name" value="Elongation factor P"/>
    <property type="match status" value="1"/>
</dbReference>
<dbReference type="SMART" id="SM00841">
    <property type="entry name" value="Elong-fact-P_C"/>
    <property type="match status" value="1"/>
</dbReference>
<dbReference type="GO" id="GO:0043043">
    <property type="term" value="P:peptide biosynthetic process"/>
    <property type="evidence" value="ECO:0007669"/>
    <property type="project" value="InterPro"/>
</dbReference>
<protein>
    <recommendedName>
        <fullName evidence="7 8">Elongation factor P</fullName>
        <shortName evidence="7">EF-P</shortName>
    </recommendedName>
</protein>
<dbReference type="RefSeq" id="WP_035538945.1">
    <property type="nucleotide sequence ID" value="NZ_ARYL01000017.1"/>
</dbReference>
<evidence type="ECO:0000313" key="13">
    <source>
        <dbReference type="Proteomes" id="UP000024942"/>
    </source>
</evidence>